<name>A0ACC6SC06_9BACI</name>
<comment type="caution">
    <text evidence="1">The sequence shown here is derived from an EMBL/GenBank/DDBJ whole genome shotgun (WGS) entry which is preliminary data.</text>
</comment>
<organism evidence="1 2">
    <name type="scientific">Robertmurraya yapensis</name>
    <name type="common">ex Hitch et al 2024</name>
    <dbReference type="NCBI Taxonomy" id="3133160"/>
    <lineage>
        <taxon>Bacteria</taxon>
        <taxon>Bacillati</taxon>
        <taxon>Bacillota</taxon>
        <taxon>Bacilli</taxon>
        <taxon>Bacillales</taxon>
        <taxon>Bacillaceae</taxon>
        <taxon>Robertmurraya</taxon>
    </lineage>
</organism>
<sequence length="187" mass="21903">MMIRENYLINAKTVLFYGIYYENGALFTFVIEGNDKFLVAMAPLKLIDKTLISYGSSFKGALESSRKLLGENRKMYPLKIDALLDIWIFPSKSYKKENCVWFALNHVENTKPLSLKDTKVFLKYGHEIDIKMRESSFRNKRGSATDLRDMILRNSKEALKYDQVPEERWVIVEEMGKYECRGSEEER</sequence>
<gene>
    <name evidence="1" type="ORF">WMO40_11895</name>
</gene>
<evidence type="ECO:0000313" key="1">
    <source>
        <dbReference type="EMBL" id="MEQ2527407.1"/>
    </source>
</evidence>
<dbReference type="Proteomes" id="UP001439875">
    <property type="component" value="Unassembled WGS sequence"/>
</dbReference>
<proteinExistence type="predicted"/>
<dbReference type="EMBL" id="JBBMEW010000008">
    <property type="protein sequence ID" value="MEQ2527407.1"/>
    <property type="molecule type" value="Genomic_DNA"/>
</dbReference>
<keyword evidence="2" id="KW-1185">Reference proteome</keyword>
<evidence type="ECO:0000313" key="2">
    <source>
        <dbReference type="Proteomes" id="UP001439875"/>
    </source>
</evidence>
<accession>A0ACC6SC06</accession>
<protein>
    <submittedName>
        <fullName evidence="1">Competence protein ComK</fullName>
    </submittedName>
</protein>
<reference evidence="1" key="1">
    <citation type="submission" date="2024-03" db="EMBL/GenBank/DDBJ databases">
        <title>Human intestinal bacterial collection.</title>
        <authorList>
            <person name="Pauvert C."/>
            <person name="Hitch T.C.A."/>
            <person name="Clavel T."/>
        </authorList>
    </citation>
    <scope>NUCLEOTIDE SEQUENCE</scope>
    <source>
        <strain evidence="1">CLA-AA-H227</strain>
    </source>
</reference>